<evidence type="ECO:0000256" key="1">
    <source>
        <dbReference type="ARBA" id="ARBA00012162"/>
    </source>
</evidence>
<dbReference type="EC" id="2.1.1.107" evidence="1"/>
<dbReference type="GO" id="GO:0019354">
    <property type="term" value="P:siroheme biosynthetic process"/>
    <property type="evidence" value="ECO:0007669"/>
    <property type="project" value="InterPro"/>
</dbReference>
<dbReference type="InterPro" id="IPR014776">
    <property type="entry name" value="4pyrrole_Mease_sub2"/>
</dbReference>
<dbReference type="AlphaFoldDB" id="A0A031LSV5"/>
<evidence type="ECO:0000313" key="8">
    <source>
        <dbReference type="EMBL" id="EZQ10845.1"/>
    </source>
</evidence>
<dbReference type="InterPro" id="IPR006366">
    <property type="entry name" value="CobA/CysG_C"/>
</dbReference>
<dbReference type="GO" id="GO:0004851">
    <property type="term" value="F:uroporphyrin-III C-methyltransferase activity"/>
    <property type="evidence" value="ECO:0007669"/>
    <property type="project" value="UniProtKB-EC"/>
</dbReference>
<dbReference type="GO" id="GO:0032259">
    <property type="term" value="P:methylation"/>
    <property type="evidence" value="ECO:0007669"/>
    <property type="project" value="UniProtKB-KW"/>
</dbReference>
<keyword evidence="3 6" id="KW-0808">Transferase</keyword>
<keyword evidence="2 6" id="KW-0489">Methyltransferase</keyword>
<dbReference type="Gene3D" id="3.30.950.10">
    <property type="entry name" value="Methyltransferase, Cobalt-precorrin-4 Transmethylase, Domain 2"/>
    <property type="match status" value="1"/>
</dbReference>
<gene>
    <name evidence="8" type="ORF">CM19_03155</name>
</gene>
<dbReference type="InterPro" id="IPR050161">
    <property type="entry name" value="Siro_Cobalamin_biosynth"/>
</dbReference>
<evidence type="ECO:0000256" key="4">
    <source>
        <dbReference type="ARBA" id="ARBA00022691"/>
    </source>
</evidence>
<dbReference type="PANTHER" id="PTHR45790">
    <property type="entry name" value="SIROHEME SYNTHASE-RELATED"/>
    <property type="match status" value="1"/>
</dbReference>
<evidence type="ECO:0000256" key="3">
    <source>
        <dbReference type="ARBA" id="ARBA00022679"/>
    </source>
</evidence>
<dbReference type="InterPro" id="IPR035996">
    <property type="entry name" value="4pyrrol_Methylase_sf"/>
</dbReference>
<comment type="similarity">
    <text evidence="6">Belongs to the precorrin methyltransferase family.</text>
</comment>
<dbReference type="InterPro" id="IPR003043">
    <property type="entry name" value="Uropor_MeTrfase_CS"/>
</dbReference>
<sequence length="240" mass="26279">MGKIYLVGSGPGDPGLITVKGIEILRKSDVVIYDKLIPKEILSYCKGDAELIYYGKGIGDASLQDKINELLVRKAKEKEIVTRLKGGDPYVFGRGEEECVYAAEHGIECEVIPGITSAIAVPAYAGIPVTSRWFSSGFTVITGTRAEGSPINLDYVPKKGTLIILMGVERIDEIRKELLKVRSGDVPVAIIENGTTKSQRVFISTLDRLHITAKDNDIRPPAIILVGEVIELRNKLWKIS</sequence>
<dbReference type="PROSITE" id="PS00840">
    <property type="entry name" value="SUMT_2"/>
    <property type="match status" value="1"/>
</dbReference>
<dbReference type="InterPro" id="IPR000878">
    <property type="entry name" value="4pyrrol_Mease"/>
</dbReference>
<evidence type="ECO:0000256" key="5">
    <source>
        <dbReference type="ARBA" id="ARBA00023244"/>
    </source>
</evidence>
<dbReference type="Proteomes" id="UP000024332">
    <property type="component" value="Unassembled WGS sequence"/>
</dbReference>
<dbReference type="SUPFAM" id="SSF53790">
    <property type="entry name" value="Tetrapyrrole methylase"/>
    <property type="match status" value="1"/>
</dbReference>
<organism evidence="8 9">
    <name type="scientific">Candidatus Acidianus copahuensis</name>
    <dbReference type="NCBI Taxonomy" id="1160895"/>
    <lineage>
        <taxon>Archaea</taxon>
        <taxon>Thermoproteota</taxon>
        <taxon>Thermoprotei</taxon>
        <taxon>Sulfolobales</taxon>
        <taxon>Sulfolobaceae</taxon>
        <taxon>Acidianus</taxon>
    </lineage>
</organism>
<dbReference type="EMBL" id="JFZT01000019">
    <property type="protein sequence ID" value="EZQ10845.1"/>
    <property type="molecule type" value="Genomic_DNA"/>
</dbReference>
<dbReference type="Pfam" id="PF00590">
    <property type="entry name" value="TP_methylase"/>
    <property type="match status" value="1"/>
</dbReference>
<keyword evidence="4" id="KW-0949">S-adenosyl-L-methionine</keyword>
<dbReference type="FunFam" id="3.40.1010.10:FF:000001">
    <property type="entry name" value="Siroheme synthase"/>
    <property type="match status" value="1"/>
</dbReference>
<dbReference type="OrthoDB" id="24444at2157"/>
<keyword evidence="5" id="KW-0627">Porphyrin biosynthesis</keyword>
<dbReference type="NCBIfam" id="NF004790">
    <property type="entry name" value="PRK06136.1"/>
    <property type="match status" value="1"/>
</dbReference>
<evidence type="ECO:0000256" key="2">
    <source>
        <dbReference type="ARBA" id="ARBA00022603"/>
    </source>
</evidence>
<proteinExistence type="inferred from homology"/>
<protein>
    <recommendedName>
        <fullName evidence="1">uroporphyrinogen-III C-methyltransferase</fullName>
        <ecNumber evidence="1">2.1.1.107</ecNumber>
    </recommendedName>
</protein>
<evidence type="ECO:0000313" key="9">
    <source>
        <dbReference type="Proteomes" id="UP000024332"/>
    </source>
</evidence>
<feature type="domain" description="Tetrapyrrole methylase" evidence="7">
    <location>
        <begin position="3"/>
        <end position="209"/>
    </location>
</feature>
<keyword evidence="9" id="KW-1185">Reference proteome</keyword>
<dbReference type="PANTHER" id="PTHR45790:SF3">
    <property type="entry name" value="S-ADENOSYL-L-METHIONINE-DEPENDENT UROPORPHYRINOGEN III METHYLTRANSFERASE, CHLOROPLASTIC"/>
    <property type="match status" value="1"/>
</dbReference>
<dbReference type="CDD" id="cd11642">
    <property type="entry name" value="SUMT"/>
    <property type="match status" value="1"/>
</dbReference>
<evidence type="ECO:0000256" key="6">
    <source>
        <dbReference type="RuleBase" id="RU003960"/>
    </source>
</evidence>
<dbReference type="NCBIfam" id="TIGR01469">
    <property type="entry name" value="cobA_cysG_Cterm"/>
    <property type="match status" value="1"/>
</dbReference>
<reference evidence="8 9" key="1">
    <citation type="submission" date="2014-03" db="EMBL/GenBank/DDBJ databases">
        <title>Draft genome sequence of the novel thermoacidophilic archaea Acidianus copahuensis ALE1 strain, isolated from Copahue volcanic area in Neuquen Argentina.</title>
        <authorList>
            <person name="Urbieta M.S."/>
            <person name="Rascovan N."/>
            <person name="Castro C."/>
            <person name="Revale S."/>
            <person name="Giaveno M.A."/>
            <person name="Vazquez M.P."/>
            <person name="Donati E.R."/>
        </authorList>
    </citation>
    <scope>NUCLEOTIDE SEQUENCE [LARGE SCALE GENOMIC DNA]</scope>
    <source>
        <strain evidence="8 9">ALE1</strain>
    </source>
</reference>
<comment type="caution">
    <text evidence="8">The sequence shown here is derived from an EMBL/GenBank/DDBJ whole genome shotgun (WGS) entry which is preliminary data.</text>
</comment>
<dbReference type="InterPro" id="IPR014777">
    <property type="entry name" value="4pyrrole_Mease_sub1"/>
</dbReference>
<accession>A0A031LSV5</accession>
<dbReference type="RefSeq" id="WP_048098942.1">
    <property type="nucleotide sequence ID" value="NZ_JFZT01000019.1"/>
</dbReference>
<dbReference type="STRING" id="1160895.CM19_03155"/>
<dbReference type="PROSITE" id="PS00839">
    <property type="entry name" value="SUMT_1"/>
    <property type="match status" value="1"/>
</dbReference>
<evidence type="ECO:0000259" key="7">
    <source>
        <dbReference type="Pfam" id="PF00590"/>
    </source>
</evidence>
<dbReference type="Gene3D" id="3.40.1010.10">
    <property type="entry name" value="Cobalt-precorrin-4 Transmethylase, Domain 1"/>
    <property type="match status" value="1"/>
</dbReference>
<name>A0A031LSV5_9CREN</name>